<organism evidence="2 3">
    <name type="scientific">Tistrella mobilis</name>
    <dbReference type="NCBI Taxonomy" id="171437"/>
    <lineage>
        <taxon>Bacteria</taxon>
        <taxon>Pseudomonadati</taxon>
        <taxon>Pseudomonadota</taxon>
        <taxon>Alphaproteobacteria</taxon>
        <taxon>Geminicoccales</taxon>
        <taxon>Geminicoccaceae</taxon>
        <taxon>Tistrella</taxon>
    </lineage>
</organism>
<proteinExistence type="predicted"/>
<evidence type="ECO:0000259" key="1">
    <source>
        <dbReference type="Pfam" id="PF01755"/>
    </source>
</evidence>
<dbReference type="CDD" id="cd06532">
    <property type="entry name" value="Glyco_transf_25"/>
    <property type="match status" value="1"/>
</dbReference>
<sequence>MHIFVISLQTSVDRRRRILDRLAELGLTAEIFWGIDGRKLPPSERRYAGRLRRLLYGKDLTDGEIGCAQSHFAVCAEIAARGLECAMVLEDDAILADHLPQVLEILSGCGPVQGDRGWDFVRFLGKPKNIKRRKVVADLGNGLTLCRFFGTPGTACGYVVTARAAGVLAACGRTLWTPVDILYGQVWLHRLRVRCIVPSPAIPDDDVASTIEDARFVKKRGLRGWERIVHPIARMGFKIFDGAMKYATYYGGICLDSLPIRSRG</sequence>
<evidence type="ECO:0000313" key="2">
    <source>
        <dbReference type="EMBL" id="HAE51130.1"/>
    </source>
</evidence>
<reference evidence="2 3" key="1">
    <citation type="journal article" date="2018" name="Nat. Biotechnol.">
        <title>A standardized bacterial taxonomy based on genome phylogeny substantially revises the tree of life.</title>
        <authorList>
            <person name="Parks D.H."/>
            <person name="Chuvochina M."/>
            <person name="Waite D.W."/>
            <person name="Rinke C."/>
            <person name="Skarshewski A."/>
            <person name="Chaumeil P.A."/>
            <person name="Hugenholtz P."/>
        </authorList>
    </citation>
    <scope>NUCLEOTIDE SEQUENCE [LARGE SCALE GENOMIC DNA]</scope>
    <source>
        <strain evidence="2">UBA8739</strain>
    </source>
</reference>
<gene>
    <name evidence="2" type="ORF">DCK97_27325</name>
</gene>
<dbReference type="InterPro" id="IPR002654">
    <property type="entry name" value="Glyco_trans_25"/>
</dbReference>
<dbReference type="EMBL" id="DMAI01000449">
    <property type="protein sequence ID" value="HAE51130.1"/>
    <property type="molecule type" value="Genomic_DNA"/>
</dbReference>
<feature type="domain" description="Glycosyl transferase family 25" evidence="1">
    <location>
        <begin position="2"/>
        <end position="104"/>
    </location>
</feature>
<evidence type="ECO:0000313" key="3">
    <source>
        <dbReference type="Proteomes" id="UP000257706"/>
    </source>
</evidence>
<accession>A0A3B9ITP9</accession>
<comment type="caution">
    <text evidence="2">The sequence shown here is derived from an EMBL/GenBank/DDBJ whole genome shotgun (WGS) entry which is preliminary data.</text>
</comment>
<dbReference type="AlphaFoldDB" id="A0A3B9ITP9"/>
<name>A0A3B9ITP9_9PROT</name>
<dbReference type="Proteomes" id="UP000257706">
    <property type="component" value="Unassembled WGS sequence"/>
</dbReference>
<protein>
    <recommendedName>
        <fullName evidence="1">Glycosyl transferase family 25 domain-containing protein</fullName>
    </recommendedName>
</protein>
<dbReference type="Pfam" id="PF01755">
    <property type="entry name" value="Glyco_transf_25"/>
    <property type="match status" value="1"/>
</dbReference>